<evidence type="ECO:0000256" key="8">
    <source>
        <dbReference type="SAM" id="MobiDB-lite"/>
    </source>
</evidence>
<feature type="compositionally biased region" description="Low complexity" evidence="8">
    <location>
        <begin position="1268"/>
        <end position="1290"/>
    </location>
</feature>
<dbReference type="FunFam" id="2.60.40.1450:FF:000003">
    <property type="entry name" value="Related to J kappa-recombination signal binding protein"/>
    <property type="match status" value="1"/>
</dbReference>
<dbReference type="FunFam" id="2.80.10.50:FF:000003">
    <property type="entry name" value="recombining binding protein suppressor of hairless"/>
    <property type="match status" value="1"/>
</dbReference>
<evidence type="ECO:0000256" key="5">
    <source>
        <dbReference type="ARBA" id="ARBA00023163"/>
    </source>
</evidence>
<feature type="region of interest" description="Disordered" evidence="8">
    <location>
        <begin position="1086"/>
        <end position="1114"/>
    </location>
</feature>
<dbReference type="Pfam" id="PF20144">
    <property type="entry name" value="TIG_SUH"/>
    <property type="match status" value="1"/>
</dbReference>
<comment type="subcellular location">
    <subcellularLocation>
        <location evidence="1">Nucleus</location>
    </subcellularLocation>
</comment>
<keyword evidence="3" id="KW-0805">Transcription regulation</keyword>
<dbReference type="Pfam" id="PF09270">
    <property type="entry name" value="BTD"/>
    <property type="match status" value="1"/>
</dbReference>
<dbReference type="Gene3D" id="2.60.40.1450">
    <property type="entry name" value="LAG1, DNA binding domain"/>
    <property type="match status" value="1"/>
</dbReference>
<dbReference type="PANTHER" id="PTHR10665">
    <property type="entry name" value="RECOMBINING BINDING PROTEIN SUPPRESSOR OF HAIRLESS"/>
    <property type="match status" value="1"/>
</dbReference>
<dbReference type="InterPro" id="IPR013783">
    <property type="entry name" value="Ig-like_fold"/>
</dbReference>
<dbReference type="SUPFAM" id="SSF110217">
    <property type="entry name" value="DNA-binding protein LAG-1 (CSL)"/>
    <property type="match status" value="1"/>
</dbReference>
<dbReference type="InterPro" id="IPR035979">
    <property type="entry name" value="RBD_domain_sf"/>
</dbReference>
<dbReference type="SUPFAM" id="SSF81296">
    <property type="entry name" value="E set domains"/>
    <property type="match status" value="1"/>
</dbReference>
<keyword evidence="7" id="KW-0694">RNA-binding</keyword>
<protein>
    <submittedName>
        <fullName evidence="10">Suppressor of hairless protein</fullName>
    </submittedName>
</protein>
<dbReference type="Proteomes" id="UP000054653">
    <property type="component" value="Unassembled WGS sequence"/>
</dbReference>
<dbReference type="EMBL" id="JYDI01000036">
    <property type="protein sequence ID" value="KRY57024.1"/>
    <property type="molecule type" value="Genomic_DNA"/>
</dbReference>
<feature type="compositionally biased region" description="Polar residues" evidence="8">
    <location>
        <begin position="1091"/>
        <end position="1101"/>
    </location>
</feature>
<evidence type="ECO:0000256" key="2">
    <source>
        <dbReference type="ARBA" id="ARBA00009704"/>
    </source>
</evidence>
<gene>
    <name evidence="10" type="primary">Su(H)</name>
    <name evidence="10" type="ORF">T03_8663</name>
</gene>
<keyword evidence="11" id="KW-1185">Reference proteome</keyword>
<sequence length="1494" mass="164752">MLCSPSGMQVAQAHEMHTTKADLIKNLHFMNCTIRIVLKFQLYFLTSKVAFLPSQHPRTAKMKKLSDVPTQPALSRPDLLFSPFLWPNSVLVNSGSGIVAGGQPFHGSTASGLSSTVFSEPSSSSATLNASVSTASSLLKVAISTLPYLLPVQAAGPLLNSTAAAYTLASAYLATNAHWLNVLERSQREAMVMLSPMDPPSRHSSPQSVEQQLPIQTFPVTTIANQQSANPATVAGSRKRRRSKEPKSDASPVNTAAAAAAAAAAASSSSLASGEEEDEEEDEEEEEDVDDYDDDGDELLNRRQDRPASGLLLSNYDAAAPHPASADTHPLMAAFMHSQQQHHYLQNQHYHSVNVLDSLSSFNVKQRRIAAESSKMPGDSKGNPSGGAQMNNHHHCRHGQQQRRHNGALSLDNFSSSFQSFDVGFWNCPNSGGGGGGTYADRSQPLCASYYYYYPNIPNRPVEFGGDVRSEPIEISPAVATVQPFLSSSMVKNDDHNNSLNRLPIGTTAATTLPFPRSQLVTGVQSLTKEAMLRYLQDDTQCILTIFHAKVAQKSYGSEKRFFCPPPCVYLFGSGWKQKKRQVSFLYRQMMQVRRVNSSSAVEEDPPLSVKADEEEDSPLLERSAGNLQQLYDTDPTNCSTMNDASAGDLVACIGIDQSEQEKQPLDFSCGKNYCSAKTLFISDTDKRKYFELHVQLAYACGHELGVFSSQRIKVISKPSKKKQSMKNTDCKYLCIASGTKVALFNRLRSQTISTRYLHVENGNFQASSVQWGAFTIHLLEDGAAESEEFDVRDGFIHYGSTVKLVDSVSGIALPRLIIRKVEKQVALLDSDEPVSQLHKCAFFMKGTDFMYLCLSQERIIQYRAQPDSNPKRHIITDGAAWTIISTEKAEYRFYEAMGPVRCPVSPVPTVRDLSVNCMSQLTLSGSHFTPALKVWFAEVEAETIFHNSEVLICTIPDIDEFHLTASPWEKHVVPLSLVRFDGVIYHTGVTFTYTRKKDEKTTKNESNSAANFYRMNEIRVSVKQKMSDCLEDIGSNDCNGLEADCDLYGDCDVNLEDMNEGADSPKCALREDSVERIDDEDLYDLDVSDKSSTGQSQEKCTPTRAIPTLKTGSGKNVEVSASDSLRNVRPHSCYVGNLTWWTTYFDLQNALQSIGITDLVEVRFNENRANGQSKGFASVGFASEASVRKCLESLSTQNIHGMTPIVMPFNKSSLHSLDVTARKPEEKLPVKQNRQEKSGNVQFLGTIRLGANVSSQSSGHRAEGRSNRGSSSNQRNRNHPPSLLSASLSLPIPAPTITSFTTPPMVPSVMVPPLIPNRPPPGYPSSSRPVIQSVLSGIPPSAIPPPGSHVNPNFYPGLVGASSHNIYGEVGHSDDFEEIMSRNRTVSSSAISRAVADAAVGDYSSAIDTLLTAINLLRQSKVAQDERCRILITSLQDTLHGIENKSYRRRNKTPRDRDRSRERRTKRRERSRSRSRSHDRFAVNDYSPRRKRY</sequence>
<dbReference type="GO" id="GO:0000978">
    <property type="term" value="F:RNA polymerase II cis-regulatory region sequence-specific DNA binding"/>
    <property type="evidence" value="ECO:0007669"/>
    <property type="project" value="InterPro"/>
</dbReference>
<dbReference type="InterPro" id="IPR037095">
    <property type="entry name" value="RBP-J/Cbf11_DNA-bd_sf"/>
</dbReference>
<evidence type="ECO:0000256" key="1">
    <source>
        <dbReference type="ARBA" id="ARBA00004123"/>
    </source>
</evidence>
<comment type="similarity">
    <text evidence="2">Belongs to the Su(H) family.</text>
</comment>
<organism evidence="10 11">
    <name type="scientific">Trichinella britovi</name>
    <name type="common">Parasitic roundworm</name>
    <dbReference type="NCBI Taxonomy" id="45882"/>
    <lineage>
        <taxon>Eukaryota</taxon>
        <taxon>Metazoa</taxon>
        <taxon>Ecdysozoa</taxon>
        <taxon>Nematoda</taxon>
        <taxon>Enoplea</taxon>
        <taxon>Dorylaimia</taxon>
        <taxon>Trichinellida</taxon>
        <taxon>Trichinellidae</taxon>
        <taxon>Trichinella</taxon>
    </lineage>
</organism>
<evidence type="ECO:0000256" key="6">
    <source>
        <dbReference type="ARBA" id="ARBA00023242"/>
    </source>
</evidence>
<dbReference type="GO" id="GO:0003723">
    <property type="term" value="F:RNA binding"/>
    <property type="evidence" value="ECO:0007669"/>
    <property type="project" value="UniProtKB-UniRule"/>
</dbReference>
<dbReference type="Pfam" id="PF09271">
    <property type="entry name" value="LAG1-DNAbind"/>
    <property type="match status" value="1"/>
</dbReference>
<dbReference type="InterPro" id="IPR008967">
    <property type="entry name" value="p53-like_TF_DNA-bd_sf"/>
</dbReference>
<feature type="region of interest" description="Disordered" evidence="8">
    <location>
        <begin position="1253"/>
        <end position="1290"/>
    </location>
</feature>
<feature type="compositionally biased region" description="Acidic residues" evidence="8">
    <location>
        <begin position="274"/>
        <end position="298"/>
    </location>
</feature>
<dbReference type="Gene3D" id="3.30.70.330">
    <property type="match status" value="1"/>
</dbReference>
<evidence type="ECO:0000256" key="7">
    <source>
        <dbReference type="PROSITE-ProRule" id="PRU00176"/>
    </source>
</evidence>
<dbReference type="InterPro" id="IPR014756">
    <property type="entry name" value="Ig_E-set"/>
</dbReference>
<comment type="caution">
    <text evidence="10">The sequence shown here is derived from an EMBL/GenBank/DDBJ whole genome shotgun (WGS) entry which is preliminary data.</text>
</comment>
<dbReference type="OrthoDB" id="5600360at2759"/>
<evidence type="ECO:0000259" key="9">
    <source>
        <dbReference type="PROSITE" id="PS50102"/>
    </source>
</evidence>
<dbReference type="Pfam" id="PF00076">
    <property type="entry name" value="RRM_1"/>
    <property type="match status" value="1"/>
</dbReference>
<dbReference type="SMART" id="SM00360">
    <property type="entry name" value="RRM"/>
    <property type="match status" value="1"/>
</dbReference>
<feature type="domain" description="RRM" evidence="9">
    <location>
        <begin position="1132"/>
        <end position="1213"/>
    </location>
</feature>
<reference evidence="10 11" key="1">
    <citation type="submission" date="2015-01" db="EMBL/GenBank/DDBJ databases">
        <title>Evolution of Trichinella species and genotypes.</title>
        <authorList>
            <person name="Korhonen P.K."/>
            <person name="Edoardo P."/>
            <person name="Giuseppe L.R."/>
            <person name="Gasser R.B."/>
        </authorList>
    </citation>
    <scope>NUCLEOTIDE SEQUENCE [LARGE SCALE GENOMIC DNA]</scope>
    <source>
        <strain evidence="10">ISS120</strain>
    </source>
</reference>
<dbReference type="InterPro" id="IPR038007">
    <property type="entry name" value="RBP-Jkappa_IPT"/>
</dbReference>
<feature type="region of interest" description="Disordered" evidence="8">
    <location>
        <begin position="368"/>
        <end position="404"/>
    </location>
</feature>
<feature type="region of interest" description="Disordered" evidence="8">
    <location>
        <begin position="220"/>
        <end position="302"/>
    </location>
</feature>
<evidence type="ECO:0000256" key="4">
    <source>
        <dbReference type="ARBA" id="ARBA00023125"/>
    </source>
</evidence>
<keyword evidence="6" id="KW-0539">Nucleus</keyword>
<feature type="compositionally biased region" description="Polar residues" evidence="8">
    <location>
        <begin position="220"/>
        <end position="231"/>
    </location>
</feature>
<dbReference type="InterPro" id="IPR000504">
    <property type="entry name" value="RRM_dom"/>
</dbReference>
<dbReference type="SUPFAM" id="SSF54928">
    <property type="entry name" value="RNA-binding domain, RBD"/>
    <property type="match status" value="1"/>
</dbReference>
<dbReference type="InterPro" id="IPR012677">
    <property type="entry name" value="Nucleotide-bd_a/b_plait_sf"/>
</dbReference>
<feature type="region of interest" description="Disordered" evidence="8">
    <location>
        <begin position="1225"/>
        <end position="1244"/>
    </location>
</feature>
<dbReference type="GO" id="GO:1990433">
    <property type="term" value="C:CSL-Notch-Mastermind transcription factor complex"/>
    <property type="evidence" value="ECO:0007669"/>
    <property type="project" value="UniProtKB-ARBA"/>
</dbReference>
<dbReference type="Pfam" id="PF25524">
    <property type="entry name" value="RSLD_CPSF6"/>
    <property type="match status" value="1"/>
</dbReference>
<feature type="region of interest" description="Disordered" evidence="8">
    <location>
        <begin position="596"/>
        <end position="618"/>
    </location>
</feature>
<dbReference type="InterPro" id="IPR040159">
    <property type="entry name" value="CLS_fam"/>
</dbReference>
<dbReference type="SMART" id="SM01268">
    <property type="entry name" value="BTD"/>
    <property type="match status" value="1"/>
</dbReference>
<evidence type="ECO:0000256" key="3">
    <source>
        <dbReference type="ARBA" id="ARBA00023015"/>
    </source>
</evidence>
<dbReference type="InterPro" id="IPR057951">
    <property type="entry name" value="CPSF6/7_RSLD_N"/>
</dbReference>
<dbReference type="Gene3D" id="2.60.40.10">
    <property type="entry name" value="Immunoglobulins"/>
    <property type="match status" value="1"/>
</dbReference>
<feature type="compositionally biased region" description="Basic residues" evidence="8">
    <location>
        <begin position="1463"/>
        <end position="1476"/>
    </location>
</feature>
<dbReference type="GO" id="GO:0001228">
    <property type="term" value="F:DNA-binding transcription activator activity, RNA polymerase II-specific"/>
    <property type="evidence" value="ECO:0007669"/>
    <property type="project" value="InterPro"/>
</dbReference>
<feature type="compositionally biased region" description="Basic residues" evidence="8">
    <location>
        <begin position="392"/>
        <end position="404"/>
    </location>
</feature>
<name>A0A0V1D6C2_TRIBR</name>
<dbReference type="STRING" id="45882.A0A0V1D6C2"/>
<dbReference type="SMART" id="SM01267">
    <property type="entry name" value="LAG1_DNAbind"/>
    <property type="match status" value="1"/>
</dbReference>
<dbReference type="InterPro" id="IPR015351">
    <property type="entry name" value="RBP-J/Cbf11/Cbf12_DNA-bd"/>
</dbReference>
<feature type="region of interest" description="Disordered" evidence="8">
    <location>
        <begin position="1444"/>
        <end position="1494"/>
    </location>
</feature>
<proteinExistence type="inferred from homology"/>
<keyword evidence="4" id="KW-0238">DNA-binding</keyword>
<dbReference type="InterPro" id="IPR036358">
    <property type="entry name" value="BTD_sf"/>
</dbReference>
<dbReference type="SUPFAM" id="SSF49417">
    <property type="entry name" value="p53-like transcription factors"/>
    <property type="match status" value="2"/>
</dbReference>
<dbReference type="InterPro" id="IPR015350">
    <property type="entry name" value="Beta-trefoil_DNA-bd_dom"/>
</dbReference>
<evidence type="ECO:0000313" key="11">
    <source>
        <dbReference type="Proteomes" id="UP000054653"/>
    </source>
</evidence>
<keyword evidence="5" id="KW-0804">Transcription</keyword>
<feature type="compositionally biased region" description="Basic and acidic residues" evidence="8">
    <location>
        <begin position="1225"/>
        <end position="1238"/>
    </location>
</feature>
<dbReference type="PROSITE" id="PS50102">
    <property type="entry name" value="RRM"/>
    <property type="match status" value="1"/>
</dbReference>
<evidence type="ECO:0000313" key="10">
    <source>
        <dbReference type="EMBL" id="KRY57024.1"/>
    </source>
</evidence>
<dbReference type="Gene3D" id="2.80.10.50">
    <property type="match status" value="1"/>
</dbReference>
<accession>A0A0V1D6C2</accession>
<feature type="compositionally biased region" description="Low complexity" evidence="8">
    <location>
        <begin position="256"/>
        <end position="273"/>
    </location>
</feature>